<dbReference type="STRING" id="670155.SAMN04488001_3005"/>
<dbReference type="PROSITE" id="PS50943">
    <property type="entry name" value="HTH_CROC1"/>
    <property type="match status" value="1"/>
</dbReference>
<dbReference type="AlphaFoldDB" id="A0A1H3B0B6"/>
<protein>
    <submittedName>
        <fullName evidence="3">Transcriptional regulator, contains XRE-family HTH domain</fullName>
    </submittedName>
</protein>
<dbReference type="InterPro" id="IPR010982">
    <property type="entry name" value="Lambda_DNA-bd_dom_sf"/>
</dbReference>
<evidence type="ECO:0000259" key="2">
    <source>
        <dbReference type="PROSITE" id="PS50943"/>
    </source>
</evidence>
<dbReference type="OrthoDB" id="9797172at2"/>
<name>A0A1H3B0B6_9RHOB</name>
<dbReference type="EMBL" id="FNOI01000006">
    <property type="protein sequence ID" value="SDX35430.1"/>
    <property type="molecule type" value="Genomic_DNA"/>
</dbReference>
<dbReference type="GO" id="GO:0003677">
    <property type="term" value="F:DNA binding"/>
    <property type="evidence" value="ECO:0007669"/>
    <property type="project" value="UniProtKB-KW"/>
</dbReference>
<accession>A0A1H3B0B6</accession>
<keyword evidence="1" id="KW-0238">DNA-binding</keyword>
<dbReference type="SMART" id="SM00530">
    <property type="entry name" value="HTH_XRE"/>
    <property type="match status" value="1"/>
</dbReference>
<dbReference type="Pfam" id="PF01381">
    <property type="entry name" value="HTH_3"/>
    <property type="match status" value="1"/>
</dbReference>
<reference evidence="4" key="1">
    <citation type="submission" date="2016-10" db="EMBL/GenBank/DDBJ databases">
        <authorList>
            <person name="Varghese N."/>
            <person name="Submissions S."/>
        </authorList>
    </citation>
    <scope>NUCLEOTIDE SEQUENCE [LARGE SCALE GENOMIC DNA]</scope>
    <source>
        <strain evidence="4">DSM 26922</strain>
    </source>
</reference>
<dbReference type="RefSeq" id="WP_089947747.1">
    <property type="nucleotide sequence ID" value="NZ_FNOI01000006.1"/>
</dbReference>
<dbReference type="Gene3D" id="1.10.260.40">
    <property type="entry name" value="lambda repressor-like DNA-binding domains"/>
    <property type="match status" value="1"/>
</dbReference>
<evidence type="ECO:0000256" key="1">
    <source>
        <dbReference type="ARBA" id="ARBA00023125"/>
    </source>
</evidence>
<dbReference type="InterPro" id="IPR001387">
    <property type="entry name" value="Cro/C1-type_HTH"/>
</dbReference>
<gene>
    <name evidence="3" type="ORF">SAMN04488001_3005</name>
</gene>
<evidence type="ECO:0000313" key="3">
    <source>
        <dbReference type="EMBL" id="SDX35430.1"/>
    </source>
</evidence>
<dbReference type="PANTHER" id="PTHR46558:SF11">
    <property type="entry name" value="HTH-TYPE TRANSCRIPTIONAL REGULATOR XRE"/>
    <property type="match status" value="1"/>
</dbReference>
<dbReference type="CDD" id="cd00093">
    <property type="entry name" value="HTH_XRE"/>
    <property type="match status" value="1"/>
</dbReference>
<keyword evidence="4" id="KW-1185">Reference proteome</keyword>
<dbReference type="Proteomes" id="UP000199441">
    <property type="component" value="Unassembled WGS sequence"/>
</dbReference>
<proteinExistence type="predicted"/>
<evidence type="ECO:0000313" key="4">
    <source>
        <dbReference type="Proteomes" id="UP000199441"/>
    </source>
</evidence>
<sequence length="118" mass="13661">MPHRVDIHVGKRLRHRRWMIGMTQGELAEALGIRFQQIQKYESGANRVSASRLWDIAQALQVDVAYFFQGLDAETQANPDELLEAEALIRFYRAMPDQERMRLRQMASQMQAPIPVPP</sequence>
<organism evidence="3 4">
    <name type="scientific">Litoreibacter albidus</name>
    <dbReference type="NCBI Taxonomy" id="670155"/>
    <lineage>
        <taxon>Bacteria</taxon>
        <taxon>Pseudomonadati</taxon>
        <taxon>Pseudomonadota</taxon>
        <taxon>Alphaproteobacteria</taxon>
        <taxon>Rhodobacterales</taxon>
        <taxon>Roseobacteraceae</taxon>
        <taxon>Litoreibacter</taxon>
    </lineage>
</organism>
<dbReference type="SUPFAM" id="SSF47413">
    <property type="entry name" value="lambda repressor-like DNA-binding domains"/>
    <property type="match status" value="1"/>
</dbReference>
<feature type="domain" description="HTH cro/C1-type" evidence="2">
    <location>
        <begin position="11"/>
        <end position="67"/>
    </location>
</feature>
<dbReference type="PANTHER" id="PTHR46558">
    <property type="entry name" value="TRACRIPTIONAL REGULATORY PROTEIN-RELATED-RELATED"/>
    <property type="match status" value="1"/>
</dbReference>